<evidence type="ECO:0000313" key="1">
    <source>
        <dbReference type="EMBL" id="AEK64814.1"/>
    </source>
</evidence>
<reference evidence="1" key="1">
    <citation type="journal article" date="2011" name="Antimicrob. Agents Chemother.">
        <title>Analysis of the Resistome of a Multidrug-Resistant NDM-1-Producing Escherichia coli Strain by High-Throughput Genome Sequencing.</title>
        <authorList>
            <person name="Poirel L."/>
            <person name="Bonnin R.A."/>
            <person name="Nordmann P."/>
        </authorList>
    </citation>
    <scope>NUCLEOTIDE SEQUENCE</scope>
    <source>
        <strain evidence="1">271</strain>
        <plasmid evidence="1">p271A</plasmid>
    </source>
</reference>
<accession>G1CCV9</accession>
<name>G1CCV9_ECOLX</name>
<proteinExistence type="predicted"/>
<organism evidence="1">
    <name type="scientific">Escherichia coli</name>
    <dbReference type="NCBI Taxonomy" id="562"/>
    <lineage>
        <taxon>Bacteria</taxon>
        <taxon>Pseudomonadati</taxon>
        <taxon>Pseudomonadota</taxon>
        <taxon>Gammaproteobacteria</taxon>
        <taxon>Enterobacterales</taxon>
        <taxon>Enterobacteriaceae</taxon>
        <taxon>Escherichia</taxon>
    </lineage>
</organism>
<protein>
    <submittedName>
        <fullName evidence="1">Uncharacterized protein</fullName>
    </submittedName>
</protein>
<dbReference type="EMBL" id="JF785549">
    <property type="protein sequence ID" value="AEK64814.1"/>
    <property type="molecule type" value="Genomic_DNA"/>
</dbReference>
<keyword evidence="1" id="KW-0614">Plasmid</keyword>
<dbReference type="AlphaFoldDB" id="G1CCV9"/>
<geneLocation type="plasmid" evidence="1">
    <name>p271A</name>
</geneLocation>
<sequence>MRNIRSSYLVSAAAIDHRTANTRSDHKCNVINSVAEIMKITSATVRGTPASRGTRVAPLNNGRCPFSNIKPHLMGDVLPPINQLPIPVRDTRYDAEPMPTIAIARRNIKPAEIRWNSQTRNDTITPIVQAIGIQVSSHDLMLLPVLAPVSAPPAARASSGAAIHNSATSSANPLFLKKVTIYTSTFPLLISISIGTRRHCTYPEETQSGVSGLPMYEVRDLYSTEWSNEPHPNFHPLRQIWDTTALVKSFQLQPPVFFRLRINQLFETATGDRFLSFITSLPFCSALVRNASVLSCENTSPPLSLSPVNASCSPSKVAPFALTGWLSASSFCPSGSNVGIFKSDCLATLITFVTYPFEIPRTCDPVL</sequence>